<proteinExistence type="predicted"/>
<accession>A0ABR0XAX4</accession>
<dbReference type="EMBL" id="JABTTQ020000005">
    <property type="protein sequence ID" value="KAK6156309.1"/>
    <property type="molecule type" value="Genomic_DNA"/>
</dbReference>
<keyword evidence="1" id="KW-0547">Nucleotide-binding</keyword>
<comment type="caution">
    <text evidence="7">The sequence shown here is derived from an EMBL/GenBank/DDBJ whole genome shotgun (WGS) entry which is preliminary data.</text>
</comment>
<sequence length="407" mass="45727">MEFQAMTLELCYHRNPTSPLSEDSHLAAHNRLPEELPKLGSEQKEKNIARRRLDLADDQPRIMGFLIDVVLILYINVSRMCLLMNAASGFLLSSMINCGKLNSNRKRSSKEEKSPMNRKVGKLIKGSTNDNDSRSYMQEEEIMKSSNVESEKSALLKSISFMGPEIAINVGKPTWPIIKWDSLNHSWIEHGSETNTGCPSKFLIMCLNSIQSALQQHGDFSTDWERPLFANAWGLEFWNSYTNGKDVMETNGGDSTLEKIAWITSTAADTISMKEKEGFSFNGPFLLYLVPSQDKAYKVRQVCKSLEVVGIHTVTLHSDASIDHQIHSLKSYEPEFVVSTPERLLELLSLKTVDISALSLLVIDGLEAPFKGSYFDAIKSIRQFISGNLQTVVFCDCMSNLVRKLIS</sequence>
<evidence type="ECO:0000256" key="1">
    <source>
        <dbReference type="ARBA" id="ARBA00022741"/>
    </source>
</evidence>
<evidence type="ECO:0000256" key="3">
    <source>
        <dbReference type="ARBA" id="ARBA00022806"/>
    </source>
</evidence>
<keyword evidence="3" id="KW-0347">Helicase</keyword>
<evidence type="ECO:0000259" key="6">
    <source>
        <dbReference type="Pfam" id="PF00270"/>
    </source>
</evidence>
<evidence type="ECO:0000256" key="2">
    <source>
        <dbReference type="ARBA" id="ARBA00022801"/>
    </source>
</evidence>
<name>A0ABR0XAX4_REHGL</name>
<dbReference type="Gene3D" id="3.40.50.300">
    <property type="entry name" value="P-loop containing nucleotide triphosphate hydrolases"/>
    <property type="match status" value="1"/>
</dbReference>
<dbReference type="Pfam" id="PF00270">
    <property type="entry name" value="DEAD"/>
    <property type="match status" value="1"/>
</dbReference>
<feature type="region of interest" description="Disordered" evidence="5">
    <location>
        <begin position="102"/>
        <end position="131"/>
    </location>
</feature>
<dbReference type="SUPFAM" id="SSF52540">
    <property type="entry name" value="P-loop containing nucleoside triphosphate hydrolases"/>
    <property type="match status" value="1"/>
</dbReference>
<dbReference type="PANTHER" id="PTHR47960">
    <property type="entry name" value="DEAD-BOX ATP-DEPENDENT RNA HELICASE 50"/>
    <property type="match status" value="1"/>
</dbReference>
<gene>
    <name evidence="7" type="ORF">DH2020_010557</name>
</gene>
<keyword evidence="8" id="KW-1185">Reference proteome</keyword>
<keyword evidence="4" id="KW-0067">ATP-binding</keyword>
<evidence type="ECO:0000313" key="7">
    <source>
        <dbReference type="EMBL" id="KAK6156309.1"/>
    </source>
</evidence>
<evidence type="ECO:0000256" key="4">
    <source>
        <dbReference type="ARBA" id="ARBA00022840"/>
    </source>
</evidence>
<dbReference type="InterPro" id="IPR011545">
    <property type="entry name" value="DEAD/DEAH_box_helicase_dom"/>
</dbReference>
<evidence type="ECO:0000256" key="5">
    <source>
        <dbReference type="SAM" id="MobiDB-lite"/>
    </source>
</evidence>
<feature type="domain" description="DEAD/DEAH-box helicase" evidence="6">
    <location>
        <begin position="280"/>
        <end position="394"/>
    </location>
</feature>
<keyword evidence="2" id="KW-0378">Hydrolase</keyword>
<reference evidence="7 8" key="1">
    <citation type="journal article" date="2021" name="Comput. Struct. Biotechnol. J.">
        <title>De novo genome assembly of the potent medicinal plant Rehmannia glutinosa using nanopore technology.</title>
        <authorList>
            <person name="Ma L."/>
            <person name="Dong C."/>
            <person name="Song C."/>
            <person name="Wang X."/>
            <person name="Zheng X."/>
            <person name="Niu Y."/>
            <person name="Chen S."/>
            <person name="Feng W."/>
        </authorList>
    </citation>
    <scope>NUCLEOTIDE SEQUENCE [LARGE SCALE GENOMIC DNA]</scope>
    <source>
        <strain evidence="7">DH-2019</strain>
    </source>
</reference>
<dbReference type="InterPro" id="IPR027417">
    <property type="entry name" value="P-loop_NTPase"/>
</dbReference>
<evidence type="ECO:0000313" key="8">
    <source>
        <dbReference type="Proteomes" id="UP001318860"/>
    </source>
</evidence>
<protein>
    <recommendedName>
        <fullName evidence="6">DEAD/DEAH-box helicase domain-containing protein</fullName>
    </recommendedName>
</protein>
<dbReference type="Proteomes" id="UP001318860">
    <property type="component" value="Unassembled WGS sequence"/>
</dbReference>
<organism evidence="7 8">
    <name type="scientific">Rehmannia glutinosa</name>
    <name type="common">Chinese foxglove</name>
    <dbReference type="NCBI Taxonomy" id="99300"/>
    <lineage>
        <taxon>Eukaryota</taxon>
        <taxon>Viridiplantae</taxon>
        <taxon>Streptophyta</taxon>
        <taxon>Embryophyta</taxon>
        <taxon>Tracheophyta</taxon>
        <taxon>Spermatophyta</taxon>
        <taxon>Magnoliopsida</taxon>
        <taxon>eudicotyledons</taxon>
        <taxon>Gunneridae</taxon>
        <taxon>Pentapetalae</taxon>
        <taxon>asterids</taxon>
        <taxon>lamiids</taxon>
        <taxon>Lamiales</taxon>
        <taxon>Orobanchaceae</taxon>
        <taxon>Rehmannieae</taxon>
        <taxon>Rehmannia</taxon>
    </lineage>
</organism>